<geneLocation type="plasmid" evidence="2">
    <name>pEntYN10</name>
</geneLocation>
<dbReference type="RefSeq" id="WP_001595099.1">
    <property type="nucleotide sequence ID" value="NZ_AP014654.1"/>
</dbReference>
<evidence type="ECO:0000313" key="2">
    <source>
        <dbReference type="EMBL" id="BAT57065.1"/>
    </source>
</evidence>
<sequence>MNIANFNWKSYLTKIQRQSYAVIGLLSFALLSIGAGGVWFYLDKKEASEESERLKKQQELAAKIKKVNDYYKDILDGASPEKVVDIIVAVSQSSLPVKLAGFSLDSYKCDLSTCAFSFLSQDGKIFNIQDLYFHGDYYKPNISPKGVEYQIKSSPLKSDDLHKRFEARESIDTENCGELINYVRSFNSLMTDKKFQLNLSGYPASSIESIENVIPEVKNKYALKSVKWNAILDNDILAVTAFLKRQAYSESFRINKIEKKKSSGIEISGNLICTI</sequence>
<reference evidence="2" key="1">
    <citation type="journal article" date="2015" name="Virulence">
        <title>Characterization of unstable pEntYN10 from enterotoxigenic Escherichia coli (ETEC) O169:H41.</title>
        <authorList>
            <person name="Ban E."/>
            <person name="Yoshida Y."/>
            <person name="Wakushima M."/>
            <person name="Wajima T."/>
            <person name="Hamabata T."/>
            <person name="Ichikawa N."/>
            <person name="Abe H."/>
            <person name="Horiguchi Y."/>
            <person name="Hara-Kudo Y."/>
            <person name="Kage-Nakadai E."/>
            <person name="Yamamoto T."/>
            <person name="Wada T."/>
            <person name="Nishikawa Y."/>
        </authorList>
    </citation>
    <scope>NUCLEOTIDE SEQUENCE</scope>
    <source>
        <strain evidence="2">O169:H41</strain>
        <plasmid evidence="2">pEntYN10</plasmid>
    </source>
</reference>
<keyword evidence="1" id="KW-0812">Transmembrane</keyword>
<keyword evidence="1" id="KW-1133">Transmembrane helix</keyword>
<dbReference type="AlphaFoldDB" id="A0A0S3PMY5"/>
<organism evidence="2">
    <name type="scientific">Escherichia coli O169:H41</name>
    <dbReference type="NCBI Taxonomy" id="1446701"/>
    <lineage>
        <taxon>Bacteria</taxon>
        <taxon>Pseudomonadati</taxon>
        <taxon>Pseudomonadota</taxon>
        <taxon>Gammaproteobacteria</taxon>
        <taxon>Enterobacterales</taxon>
        <taxon>Enterobacteriaceae</taxon>
        <taxon>Escherichia</taxon>
    </lineage>
</organism>
<feature type="transmembrane region" description="Helical" evidence="1">
    <location>
        <begin position="20"/>
        <end position="42"/>
    </location>
</feature>
<name>A0A0S3PMY5_ECOLX</name>
<keyword evidence="1" id="KW-0472">Membrane</keyword>
<keyword evidence="2" id="KW-0614">Plasmid</keyword>
<accession>A0A0S3PMY5</accession>
<protein>
    <submittedName>
        <fullName evidence="2">Putative pilus biosynthesis protein CofF</fullName>
    </submittedName>
</protein>
<evidence type="ECO:0000256" key="1">
    <source>
        <dbReference type="SAM" id="Phobius"/>
    </source>
</evidence>
<gene>
    <name evidence="2" type="primary">cofF</name>
</gene>
<dbReference type="EMBL" id="AP014654">
    <property type="protein sequence ID" value="BAT57065.1"/>
    <property type="molecule type" value="Genomic_DNA"/>
</dbReference>
<proteinExistence type="predicted"/>